<evidence type="ECO:0000313" key="2">
    <source>
        <dbReference type="Proteomes" id="UP001333110"/>
    </source>
</evidence>
<protein>
    <recommendedName>
        <fullName evidence="3">Rna-directed dna polymerase from mobile element jockey-like</fullName>
    </recommendedName>
</protein>
<evidence type="ECO:0000313" key="1">
    <source>
        <dbReference type="EMBL" id="KAK4823863.1"/>
    </source>
</evidence>
<evidence type="ECO:0008006" key="3">
    <source>
        <dbReference type="Google" id="ProtNLM"/>
    </source>
</evidence>
<reference evidence="1 2" key="1">
    <citation type="journal article" date="2023" name="J. Hered.">
        <title>Chromosome-level genome of the wood stork (Mycteria americana) provides insight into avian chromosome evolution.</title>
        <authorList>
            <person name="Flamio R. Jr."/>
            <person name="Ramstad K.M."/>
        </authorList>
    </citation>
    <scope>NUCLEOTIDE SEQUENCE [LARGE SCALE GENOMIC DNA]</scope>
    <source>
        <strain evidence="1">JAX WOST 10</strain>
    </source>
</reference>
<dbReference type="PANTHER" id="PTHR33332">
    <property type="entry name" value="REVERSE TRANSCRIPTASE DOMAIN-CONTAINING PROTEIN"/>
    <property type="match status" value="1"/>
</dbReference>
<name>A0AAN7SBI0_MYCAM</name>
<dbReference type="AlphaFoldDB" id="A0AAN7SBI0"/>
<dbReference type="EMBL" id="JAUNZN010000003">
    <property type="protein sequence ID" value="KAK4823863.1"/>
    <property type="molecule type" value="Genomic_DNA"/>
</dbReference>
<organism evidence="1 2">
    <name type="scientific">Mycteria americana</name>
    <name type="common">Wood stork</name>
    <dbReference type="NCBI Taxonomy" id="33587"/>
    <lineage>
        <taxon>Eukaryota</taxon>
        <taxon>Metazoa</taxon>
        <taxon>Chordata</taxon>
        <taxon>Craniata</taxon>
        <taxon>Vertebrata</taxon>
        <taxon>Euteleostomi</taxon>
        <taxon>Archelosauria</taxon>
        <taxon>Archosauria</taxon>
        <taxon>Dinosauria</taxon>
        <taxon>Saurischia</taxon>
        <taxon>Theropoda</taxon>
        <taxon>Coelurosauria</taxon>
        <taxon>Aves</taxon>
        <taxon>Neognathae</taxon>
        <taxon>Neoaves</taxon>
        <taxon>Aequornithes</taxon>
        <taxon>Ciconiiformes</taxon>
        <taxon>Ciconiidae</taxon>
        <taxon>Mycteria</taxon>
    </lineage>
</organism>
<dbReference type="Proteomes" id="UP001333110">
    <property type="component" value="Unassembled WGS sequence"/>
</dbReference>
<gene>
    <name evidence="1" type="ORF">QYF61_007511</name>
</gene>
<sequence>MFIDDTRCFLLLTFGGQSSAVCTLSKFADDAKLGGVADTPDGCAAIQRDLDRLEKWAERDLKFKKGKCEVLHLGRNNPMHLYVLGANQLERCLAEKDLGIPVNTELNMSQQCPLAAKAANSLLGCIKKGIASRWREVILLCAALVRPQLECWVQSWAPHYNRGMDILQ</sequence>
<comment type="caution">
    <text evidence="1">The sequence shown here is derived from an EMBL/GenBank/DDBJ whole genome shotgun (WGS) entry which is preliminary data.</text>
</comment>
<keyword evidence="2" id="KW-1185">Reference proteome</keyword>
<proteinExistence type="predicted"/>
<accession>A0AAN7SBI0</accession>